<dbReference type="PANTHER" id="PTHR12663:SF69">
    <property type="entry name" value="SISTER CHROMATID COHESION PROTEIN PDS5 HOMOLOG E"/>
    <property type="match status" value="1"/>
</dbReference>
<dbReference type="GO" id="GO:0035825">
    <property type="term" value="P:homologous recombination"/>
    <property type="evidence" value="ECO:0007669"/>
    <property type="project" value="UniProtKB-ARBA"/>
</dbReference>
<dbReference type="PANTHER" id="PTHR12663">
    <property type="entry name" value="ANDROGEN INDUCED INHIBITOR OF PROLIFERATION AS3 / PDS5-RELATED"/>
    <property type="match status" value="1"/>
</dbReference>
<sequence length="211" mass="23698">MQDALLPTMKALISSVLLRHSDENVRFAVASCMSEITRITAPDAPYNDDQMKEIFQLTVASFKKLSHASGHCYTKAISILENVARVRSCLVMLDLELDELIIEMFQHFLKFIRSNHPQNVILAMETIMTLVIDESEEISEELLTLLLSSVKKQNQSISHIAQELGERVITNSATKLKPYLKEAVQSTGILLDEYAPIVASIFQDGTCTLER</sequence>
<keyword evidence="3" id="KW-0227">DNA damage</keyword>
<keyword evidence="6" id="KW-0539">Nucleus</keyword>
<keyword evidence="7" id="KW-0131">Cell cycle</keyword>
<gene>
    <name evidence="8" type="ORF">OIU74_013466</name>
</gene>
<dbReference type="Gene3D" id="1.25.10.10">
    <property type="entry name" value="Leucine-rich Repeat Variant"/>
    <property type="match status" value="1"/>
</dbReference>
<dbReference type="EMBL" id="JAPFFM010000016">
    <property type="protein sequence ID" value="KAJ6702316.1"/>
    <property type="molecule type" value="Genomic_DNA"/>
</dbReference>
<evidence type="ECO:0000256" key="6">
    <source>
        <dbReference type="ARBA" id="ARBA00023242"/>
    </source>
</evidence>
<comment type="caution">
    <text evidence="8">The sequence shown here is derived from an EMBL/GenBank/DDBJ whole genome shotgun (WGS) entry which is preliminary data.</text>
</comment>
<proteinExistence type="predicted"/>
<organism evidence="8 9">
    <name type="scientific">Salix koriyanagi</name>
    <dbReference type="NCBI Taxonomy" id="2511006"/>
    <lineage>
        <taxon>Eukaryota</taxon>
        <taxon>Viridiplantae</taxon>
        <taxon>Streptophyta</taxon>
        <taxon>Embryophyta</taxon>
        <taxon>Tracheophyta</taxon>
        <taxon>Spermatophyta</taxon>
        <taxon>Magnoliopsida</taxon>
        <taxon>eudicotyledons</taxon>
        <taxon>Gunneridae</taxon>
        <taxon>Pentapetalae</taxon>
        <taxon>rosids</taxon>
        <taxon>fabids</taxon>
        <taxon>Malpighiales</taxon>
        <taxon>Salicaceae</taxon>
        <taxon>Saliceae</taxon>
        <taxon>Salix</taxon>
    </lineage>
</organism>
<comment type="subcellular location">
    <subcellularLocation>
        <location evidence="1">Nucleus</location>
    </subcellularLocation>
</comment>
<evidence type="ECO:0000256" key="7">
    <source>
        <dbReference type="ARBA" id="ARBA00023306"/>
    </source>
</evidence>
<name>A0A9Q0Q958_9ROSI</name>
<dbReference type="InterPro" id="IPR016024">
    <property type="entry name" value="ARM-type_fold"/>
</dbReference>
<dbReference type="InterPro" id="IPR011989">
    <property type="entry name" value="ARM-like"/>
</dbReference>
<keyword evidence="5" id="KW-0234">DNA repair</keyword>
<dbReference type="Proteomes" id="UP001151752">
    <property type="component" value="Chromosome 1"/>
</dbReference>
<dbReference type="GO" id="GO:0006281">
    <property type="term" value="P:DNA repair"/>
    <property type="evidence" value="ECO:0007669"/>
    <property type="project" value="UniProtKB-KW"/>
</dbReference>
<dbReference type="GO" id="GO:0000785">
    <property type="term" value="C:chromatin"/>
    <property type="evidence" value="ECO:0007669"/>
    <property type="project" value="TreeGrafter"/>
</dbReference>
<dbReference type="InterPro" id="IPR039776">
    <property type="entry name" value="Pds5"/>
</dbReference>
<dbReference type="AlphaFoldDB" id="A0A9Q0Q958"/>
<reference evidence="8" key="2">
    <citation type="journal article" date="2023" name="Int. J. Mol. Sci.">
        <title>De Novo Assembly and Annotation of 11 Diverse Shrub Willow (Salix) Genomes Reveals Novel Gene Organization in Sex-Linked Regions.</title>
        <authorList>
            <person name="Hyden B."/>
            <person name="Feng K."/>
            <person name="Yates T.B."/>
            <person name="Jawdy S."/>
            <person name="Cereghino C."/>
            <person name="Smart L.B."/>
            <person name="Muchero W."/>
        </authorList>
    </citation>
    <scope>NUCLEOTIDE SEQUENCE</scope>
    <source>
        <tissue evidence="8">Shoot tip</tissue>
    </source>
</reference>
<protein>
    <submittedName>
        <fullName evidence="8">TRANSCRIPTIONAL REGULATOR</fullName>
    </submittedName>
</protein>
<evidence type="ECO:0000256" key="4">
    <source>
        <dbReference type="ARBA" id="ARBA00022776"/>
    </source>
</evidence>
<evidence type="ECO:0000313" key="8">
    <source>
        <dbReference type="EMBL" id="KAJ6702316.1"/>
    </source>
</evidence>
<evidence type="ECO:0000256" key="5">
    <source>
        <dbReference type="ARBA" id="ARBA00023204"/>
    </source>
</evidence>
<reference evidence="8" key="1">
    <citation type="submission" date="2022-11" db="EMBL/GenBank/DDBJ databases">
        <authorList>
            <person name="Hyden B.L."/>
            <person name="Feng K."/>
            <person name="Yates T."/>
            <person name="Jawdy S."/>
            <person name="Smart L.B."/>
            <person name="Muchero W."/>
        </authorList>
    </citation>
    <scope>NUCLEOTIDE SEQUENCE</scope>
    <source>
        <tissue evidence="8">Shoot tip</tissue>
    </source>
</reference>
<accession>A0A9Q0Q958</accession>
<keyword evidence="4" id="KW-0498">Mitosis</keyword>
<keyword evidence="2" id="KW-0132">Cell division</keyword>
<dbReference type="GO" id="GO:0005634">
    <property type="term" value="C:nucleus"/>
    <property type="evidence" value="ECO:0007669"/>
    <property type="project" value="UniProtKB-SubCell"/>
</dbReference>
<dbReference type="Pfam" id="PF20168">
    <property type="entry name" value="PDS5"/>
    <property type="match status" value="1"/>
</dbReference>
<evidence type="ECO:0000313" key="9">
    <source>
        <dbReference type="Proteomes" id="UP001151752"/>
    </source>
</evidence>
<evidence type="ECO:0000256" key="3">
    <source>
        <dbReference type="ARBA" id="ARBA00022763"/>
    </source>
</evidence>
<dbReference type="GO" id="GO:0007064">
    <property type="term" value="P:mitotic sister chromatid cohesion"/>
    <property type="evidence" value="ECO:0007669"/>
    <property type="project" value="InterPro"/>
</dbReference>
<dbReference type="GO" id="GO:0051301">
    <property type="term" value="P:cell division"/>
    <property type="evidence" value="ECO:0007669"/>
    <property type="project" value="UniProtKB-KW"/>
</dbReference>
<dbReference type="SUPFAM" id="SSF48371">
    <property type="entry name" value="ARM repeat"/>
    <property type="match status" value="1"/>
</dbReference>
<evidence type="ECO:0000256" key="1">
    <source>
        <dbReference type="ARBA" id="ARBA00004123"/>
    </source>
</evidence>
<evidence type="ECO:0000256" key="2">
    <source>
        <dbReference type="ARBA" id="ARBA00022618"/>
    </source>
</evidence>
<keyword evidence="9" id="KW-1185">Reference proteome</keyword>